<feature type="transmembrane region" description="Helical" evidence="2">
    <location>
        <begin position="114"/>
        <end position="132"/>
    </location>
</feature>
<dbReference type="Proteomes" id="UP001590950">
    <property type="component" value="Unassembled WGS sequence"/>
</dbReference>
<feature type="transmembrane region" description="Helical" evidence="2">
    <location>
        <begin position="79"/>
        <end position="102"/>
    </location>
</feature>
<sequence>MPPPSPSLFPQTSTNNLNLRTIPKGLDHLFAGQQSFFGRALTGLMSNSARVLARFRNAQAQIPEWFQQHMPKWLKSTRLWKILLAQGVASSVVIGGLSGVGFGSAGIGAGTLAAAWQSAAFGGLTPAMPGLFATLTSMGMTGTLMPVIVCVGLGVAVVVGGVVFWKTREGDQQEEEEVVVEEDDDDDDDGEYDYDKEVEDDSGDDVEDNVEGDAEEKYYNDDGEDRDDGKWSKVGERTTWETLKACQVQQA</sequence>
<reference evidence="3 4" key="1">
    <citation type="submission" date="2024-09" db="EMBL/GenBank/DDBJ databases">
        <title>Rethinking Asexuality: The Enigmatic Case of Functional Sexual Genes in Lepraria (Stereocaulaceae).</title>
        <authorList>
            <person name="Doellman M."/>
            <person name="Sun Y."/>
            <person name="Barcenas-Pena A."/>
            <person name="Lumbsch H.T."/>
            <person name="Grewe F."/>
        </authorList>
    </citation>
    <scope>NUCLEOTIDE SEQUENCE [LARGE SCALE GENOMIC DNA]</scope>
    <source>
        <strain evidence="3 4">Mercado 3170</strain>
    </source>
</reference>
<evidence type="ECO:0000313" key="3">
    <source>
        <dbReference type="EMBL" id="KAL2042381.1"/>
    </source>
</evidence>
<keyword evidence="2" id="KW-0472">Membrane</keyword>
<keyword evidence="2" id="KW-1133">Transmembrane helix</keyword>
<dbReference type="Gene3D" id="6.10.110.10">
    <property type="match status" value="1"/>
</dbReference>
<feature type="compositionally biased region" description="Acidic residues" evidence="1">
    <location>
        <begin position="172"/>
        <end position="214"/>
    </location>
</feature>
<dbReference type="InterPro" id="IPR038213">
    <property type="entry name" value="IFI6/IFI27-like_sf"/>
</dbReference>
<evidence type="ECO:0000256" key="2">
    <source>
        <dbReference type="SAM" id="Phobius"/>
    </source>
</evidence>
<comment type="caution">
    <text evidence="3">The sequence shown here is derived from an EMBL/GenBank/DDBJ whole genome shotgun (WGS) entry which is preliminary data.</text>
</comment>
<keyword evidence="2" id="KW-0812">Transmembrane</keyword>
<name>A0ABR4ABZ5_9LECA</name>
<feature type="transmembrane region" description="Helical" evidence="2">
    <location>
        <begin position="144"/>
        <end position="165"/>
    </location>
</feature>
<gene>
    <name evidence="3" type="ORF">N7G274_004871</name>
</gene>
<organism evidence="3 4">
    <name type="scientific">Stereocaulon virgatum</name>
    <dbReference type="NCBI Taxonomy" id="373712"/>
    <lineage>
        <taxon>Eukaryota</taxon>
        <taxon>Fungi</taxon>
        <taxon>Dikarya</taxon>
        <taxon>Ascomycota</taxon>
        <taxon>Pezizomycotina</taxon>
        <taxon>Lecanoromycetes</taxon>
        <taxon>OSLEUM clade</taxon>
        <taxon>Lecanoromycetidae</taxon>
        <taxon>Lecanorales</taxon>
        <taxon>Lecanorineae</taxon>
        <taxon>Stereocaulaceae</taxon>
        <taxon>Stereocaulon</taxon>
    </lineage>
</organism>
<evidence type="ECO:0000256" key="1">
    <source>
        <dbReference type="SAM" id="MobiDB-lite"/>
    </source>
</evidence>
<keyword evidence="4" id="KW-1185">Reference proteome</keyword>
<evidence type="ECO:0000313" key="4">
    <source>
        <dbReference type="Proteomes" id="UP001590950"/>
    </source>
</evidence>
<feature type="region of interest" description="Disordered" evidence="1">
    <location>
        <begin position="171"/>
        <end position="234"/>
    </location>
</feature>
<protein>
    <submittedName>
        <fullName evidence="3">Uncharacterized protein</fullName>
    </submittedName>
</protein>
<dbReference type="EMBL" id="JBEFKJ010000014">
    <property type="protein sequence ID" value="KAL2042381.1"/>
    <property type="molecule type" value="Genomic_DNA"/>
</dbReference>
<accession>A0ABR4ABZ5</accession>
<proteinExistence type="predicted"/>